<evidence type="ECO:0000256" key="2">
    <source>
        <dbReference type="ARBA" id="ARBA00009684"/>
    </source>
</evidence>
<dbReference type="GO" id="GO:0002189">
    <property type="term" value="C:ribose phosphate diphosphokinase complex"/>
    <property type="evidence" value="ECO:0007669"/>
    <property type="project" value="TreeGrafter"/>
</dbReference>
<dbReference type="InterPro" id="IPR029044">
    <property type="entry name" value="Nucleotide-diphossugar_trans"/>
</dbReference>
<dbReference type="EMBL" id="AOFI03000116">
    <property type="protein sequence ID" value="KAF4321247.1"/>
    <property type="molecule type" value="Genomic_DNA"/>
</dbReference>
<evidence type="ECO:0000256" key="21">
    <source>
        <dbReference type="ARBA" id="ARBA00022884"/>
    </source>
</evidence>
<dbReference type="SUPFAM" id="SSF110455">
    <property type="entry name" value="Toprim domain"/>
    <property type="match status" value="1"/>
</dbReference>
<evidence type="ECO:0000256" key="9">
    <source>
        <dbReference type="ARBA" id="ARBA00022679"/>
    </source>
</evidence>
<dbReference type="InterPro" id="IPR008764">
    <property type="entry name" value="Peptidase_U57"/>
</dbReference>
<keyword evidence="7" id="KW-0698">rRNA processing</keyword>
<evidence type="ECO:0000256" key="8">
    <source>
        <dbReference type="ARBA" id="ARBA00022603"/>
    </source>
</evidence>
<dbReference type="InterPro" id="IPR011530">
    <property type="entry name" value="rRNA_adenine_dimethylase"/>
</dbReference>
<dbReference type="Gene3D" id="3.40.50.150">
    <property type="entry name" value="Vaccinia Virus protein VP39"/>
    <property type="match status" value="1"/>
</dbReference>
<dbReference type="PROSITE" id="PS50880">
    <property type="entry name" value="TOPRIM"/>
    <property type="match status" value="1"/>
</dbReference>
<dbReference type="Pfam" id="PF13793">
    <property type="entry name" value="Pribosyltran_N"/>
    <property type="match status" value="1"/>
</dbReference>
<dbReference type="GO" id="GO:0009156">
    <property type="term" value="P:ribonucleoside monophosphate biosynthetic process"/>
    <property type="evidence" value="ECO:0007669"/>
    <property type="project" value="InterPro"/>
</dbReference>
<keyword evidence="8 24" id="KW-0489">Methyltransferase</keyword>
<evidence type="ECO:0000256" key="4">
    <source>
        <dbReference type="ARBA" id="ARBA00013247"/>
    </source>
</evidence>
<dbReference type="GO" id="GO:0016114">
    <property type="term" value="P:terpenoid biosynthetic process"/>
    <property type="evidence" value="ECO:0007669"/>
    <property type="project" value="InterPro"/>
</dbReference>
<dbReference type="GO" id="GO:0006355">
    <property type="term" value="P:regulation of DNA-templated transcription"/>
    <property type="evidence" value="ECO:0007669"/>
    <property type="project" value="InterPro"/>
</dbReference>
<organism evidence="27 28">
    <name type="scientific">Phytophthora kernoviae 00238/432</name>
    <dbReference type="NCBI Taxonomy" id="1284355"/>
    <lineage>
        <taxon>Eukaryota</taxon>
        <taxon>Sar</taxon>
        <taxon>Stramenopiles</taxon>
        <taxon>Oomycota</taxon>
        <taxon>Peronosporomycetes</taxon>
        <taxon>Peronosporales</taxon>
        <taxon>Peronosporaceae</taxon>
        <taxon>Phytophthora</taxon>
    </lineage>
</organism>
<evidence type="ECO:0000256" key="22">
    <source>
        <dbReference type="ARBA" id="ARBA00032554"/>
    </source>
</evidence>
<evidence type="ECO:0000256" key="11">
    <source>
        <dbReference type="ARBA" id="ARBA00022722"/>
    </source>
</evidence>
<dbReference type="FunFam" id="3.40.50.2020:FF:000002">
    <property type="entry name" value="Ribose-phosphate pyrophosphokinase"/>
    <property type="match status" value="1"/>
</dbReference>
<dbReference type="InterPro" id="IPR023165">
    <property type="entry name" value="rRNA_Ade_diMease-like_C"/>
</dbReference>
<dbReference type="SMART" id="SM00650">
    <property type="entry name" value="rADc"/>
    <property type="match status" value="1"/>
</dbReference>
<evidence type="ECO:0000313" key="27">
    <source>
        <dbReference type="EMBL" id="KAF4321247.1"/>
    </source>
</evidence>
<evidence type="ECO:0000256" key="23">
    <source>
        <dbReference type="ARBA" id="ARBA00049535"/>
    </source>
</evidence>
<dbReference type="Pfam" id="PF00483">
    <property type="entry name" value="NTP_transferase"/>
    <property type="match status" value="1"/>
</dbReference>
<dbReference type="CDD" id="cd02440">
    <property type="entry name" value="AdoMet_MTases"/>
    <property type="match status" value="1"/>
</dbReference>
<dbReference type="InterPro" id="IPR020596">
    <property type="entry name" value="rRNA_Ade_Mease_Trfase_CS"/>
</dbReference>
<dbReference type="PANTHER" id="PTHR10210:SF41">
    <property type="entry name" value="RIBOSE-PHOSPHATE PYROPHOSPHOKINASE 1, CHLOROPLASTIC"/>
    <property type="match status" value="1"/>
</dbReference>
<keyword evidence="18" id="KW-0378">Hydrolase</keyword>
<dbReference type="FunFam" id="3.30.70.890:FF:000006">
    <property type="entry name" value="4-diphosphocytidyl-2-C-methyl-D-erythritol kinase"/>
    <property type="match status" value="1"/>
</dbReference>
<feature type="domain" description="Toprim" evidence="26">
    <location>
        <begin position="3"/>
        <end position="82"/>
    </location>
</feature>
<reference evidence="27" key="2">
    <citation type="submission" date="2020-02" db="EMBL/GenBank/DDBJ databases">
        <authorList>
            <person name="Studholme D.J."/>
        </authorList>
    </citation>
    <scope>NUCLEOTIDE SEQUENCE</scope>
    <source>
        <strain evidence="27">00238/432</strain>
    </source>
</reference>
<dbReference type="NCBIfam" id="TIGR02855">
    <property type="entry name" value="spore_yabG"/>
    <property type="match status" value="1"/>
</dbReference>
<dbReference type="InterPro" id="IPR014721">
    <property type="entry name" value="Ribsml_uS5_D2-typ_fold_subgr"/>
</dbReference>
<dbReference type="InterPro" id="IPR007170">
    <property type="entry name" value="SpoVG"/>
</dbReference>
<evidence type="ECO:0000256" key="16">
    <source>
        <dbReference type="ARBA" id="ARBA00022759"/>
    </source>
</evidence>
<dbReference type="Pfam" id="PF08544">
    <property type="entry name" value="GHMP_kinases_C"/>
    <property type="match status" value="1"/>
</dbReference>
<dbReference type="InterPro" id="IPR025156">
    <property type="entry name" value="RNase_M5_C"/>
</dbReference>
<feature type="binding site" evidence="24">
    <location>
        <position position="266"/>
    </location>
    <ligand>
        <name>S-adenosyl-L-methionine</name>
        <dbReference type="ChEBI" id="CHEBI:59789"/>
    </ligand>
</feature>
<dbReference type="GO" id="GO:0006015">
    <property type="term" value="P:5-phosphoribose 1-diphosphate biosynthetic process"/>
    <property type="evidence" value="ECO:0007669"/>
    <property type="project" value="TreeGrafter"/>
</dbReference>
<keyword evidence="14" id="KW-0699">rRNA-binding</keyword>
<dbReference type="SMART" id="SM01400">
    <property type="entry name" value="Pribosyltran_N"/>
    <property type="match status" value="1"/>
</dbReference>
<feature type="binding site" evidence="24">
    <location>
        <position position="220"/>
    </location>
    <ligand>
        <name>S-adenosyl-L-methionine</name>
        <dbReference type="ChEBI" id="CHEBI:59789"/>
    </ligand>
</feature>
<dbReference type="Pfam" id="PF04026">
    <property type="entry name" value="SpoVG"/>
    <property type="match status" value="1"/>
</dbReference>
<dbReference type="InterPro" id="IPR029063">
    <property type="entry name" value="SAM-dependent_MTases_sf"/>
</dbReference>
<dbReference type="Pfam" id="PF00288">
    <property type="entry name" value="GHMP_kinases_N"/>
    <property type="match status" value="1"/>
</dbReference>
<evidence type="ECO:0000256" key="14">
    <source>
        <dbReference type="ARBA" id="ARBA00022730"/>
    </source>
</evidence>
<dbReference type="InterPro" id="IPR029057">
    <property type="entry name" value="PRTase-like"/>
</dbReference>
<keyword evidence="9 24" id="KW-0808">Transferase</keyword>
<dbReference type="Gene3D" id="3.30.1120.40">
    <property type="entry name" value="Stage V sporulation protein G"/>
    <property type="match status" value="1"/>
</dbReference>
<keyword evidence="13" id="KW-0545">Nucleotide biosynthesis</keyword>
<comment type="caution">
    <text evidence="27">The sequence shown here is derived from an EMBL/GenBank/DDBJ whole genome shotgun (WGS) entry which is preliminary data.</text>
</comment>
<dbReference type="InterPro" id="IPR036390">
    <property type="entry name" value="WH_DNA-bd_sf"/>
</dbReference>
<evidence type="ECO:0000256" key="18">
    <source>
        <dbReference type="ARBA" id="ARBA00022801"/>
    </source>
</evidence>
<dbReference type="HAMAP" id="MF_00061">
    <property type="entry name" value="IspE"/>
    <property type="match status" value="1"/>
</dbReference>
<evidence type="ECO:0000256" key="10">
    <source>
        <dbReference type="ARBA" id="ARBA00022691"/>
    </source>
</evidence>
<dbReference type="Gene3D" id="3.30.230.10">
    <property type="match status" value="1"/>
</dbReference>
<dbReference type="InterPro" id="IPR029099">
    <property type="entry name" value="Pribosyltran_N"/>
</dbReference>
<dbReference type="Gene3D" id="3.90.550.10">
    <property type="entry name" value="Spore Coat Polysaccharide Biosynthesis Protein SpsA, Chain A"/>
    <property type="match status" value="1"/>
</dbReference>
<dbReference type="NCBIfam" id="TIGR00755">
    <property type="entry name" value="ksgA"/>
    <property type="match status" value="1"/>
</dbReference>
<dbReference type="GO" id="GO:0019843">
    <property type="term" value="F:rRNA binding"/>
    <property type="evidence" value="ECO:0007669"/>
    <property type="project" value="UniProtKB-KW"/>
</dbReference>
<dbReference type="HAMAP" id="MF_00819">
    <property type="entry name" value="SpoVG"/>
    <property type="match status" value="1"/>
</dbReference>
<dbReference type="InterPro" id="IPR000842">
    <property type="entry name" value="PRib_PP_synth_CS"/>
</dbReference>
<dbReference type="InterPro" id="IPR020598">
    <property type="entry name" value="rRNA_Ade_methylase_Trfase_N"/>
</dbReference>
<keyword evidence="21 24" id="KW-0694">RNA-binding</keyword>
<dbReference type="InterPro" id="IPR004424">
    <property type="entry name" value="IspE"/>
</dbReference>
<evidence type="ECO:0000256" key="19">
    <source>
        <dbReference type="ARBA" id="ARBA00022840"/>
    </source>
</evidence>
<dbReference type="SUPFAM" id="SSF160537">
    <property type="entry name" value="SpoVG-like"/>
    <property type="match status" value="1"/>
</dbReference>
<dbReference type="EC" id="2.7.6.1" evidence="4"/>
<comment type="catalytic activity">
    <reaction evidence="23">
        <text>D-ribose 5-phosphate + ATP = 5-phospho-alpha-D-ribose 1-diphosphate + AMP + H(+)</text>
        <dbReference type="Rhea" id="RHEA:15609"/>
        <dbReference type="ChEBI" id="CHEBI:15378"/>
        <dbReference type="ChEBI" id="CHEBI:30616"/>
        <dbReference type="ChEBI" id="CHEBI:58017"/>
        <dbReference type="ChEBI" id="CHEBI:78346"/>
        <dbReference type="ChEBI" id="CHEBI:456215"/>
        <dbReference type="EC" id="2.7.6.1"/>
    </reaction>
</comment>
<comment type="similarity">
    <text evidence="2">Belongs to the GHMP kinase family. IspE subfamily.</text>
</comment>
<dbReference type="GO" id="GO:0030435">
    <property type="term" value="P:sporulation resulting in formation of a cellular spore"/>
    <property type="evidence" value="ECO:0007669"/>
    <property type="project" value="InterPro"/>
</dbReference>
<feature type="binding site" evidence="24">
    <location>
        <position position="193"/>
    </location>
    <ligand>
        <name>S-adenosyl-L-methionine</name>
        <dbReference type="ChEBI" id="CHEBI:59789"/>
    </ligand>
</feature>
<dbReference type="InterPro" id="IPR006171">
    <property type="entry name" value="TOPRIM_dom"/>
</dbReference>
<keyword evidence="12" id="KW-0479">Metal-binding</keyword>
<dbReference type="GO" id="GO:0003677">
    <property type="term" value="F:DNA binding"/>
    <property type="evidence" value="ECO:0007669"/>
    <property type="project" value="InterPro"/>
</dbReference>
<dbReference type="InterPro" id="IPR036751">
    <property type="entry name" value="SpoVG_sf"/>
</dbReference>
<keyword evidence="17" id="KW-0418">Kinase</keyword>
<evidence type="ECO:0000259" key="26">
    <source>
        <dbReference type="PROSITE" id="PS50880"/>
    </source>
</evidence>
<dbReference type="CDD" id="cd02540">
    <property type="entry name" value="GT2_GlmU_N_bac"/>
    <property type="match status" value="1"/>
</dbReference>
<dbReference type="InterPro" id="IPR036554">
    <property type="entry name" value="GHMP_kinase_C_sf"/>
</dbReference>
<evidence type="ECO:0000256" key="17">
    <source>
        <dbReference type="ARBA" id="ARBA00022777"/>
    </source>
</evidence>
<dbReference type="EC" id="2.7.1.148" evidence="3"/>
<feature type="binding site" evidence="24">
    <location>
        <position position="241"/>
    </location>
    <ligand>
        <name>S-adenosyl-L-methionine</name>
        <dbReference type="ChEBI" id="CHEBI:59789"/>
    </ligand>
</feature>
<dbReference type="Pfam" id="PF13331">
    <property type="entry name" value="DUF4093"/>
    <property type="match status" value="1"/>
</dbReference>
<comment type="similarity">
    <text evidence="1">Belongs to the ribose-phosphate pyrophosphokinase family.</text>
</comment>
<keyword evidence="20" id="KW-0460">Magnesium</keyword>
<dbReference type="GO" id="GO:0006164">
    <property type="term" value="P:purine nucleotide biosynthetic process"/>
    <property type="evidence" value="ECO:0007669"/>
    <property type="project" value="TreeGrafter"/>
</dbReference>
<dbReference type="Gene3D" id="3.30.70.890">
    <property type="entry name" value="GHMP kinase, C-terminal domain"/>
    <property type="match status" value="1"/>
</dbReference>
<evidence type="ECO:0000256" key="13">
    <source>
        <dbReference type="ARBA" id="ARBA00022727"/>
    </source>
</evidence>
<keyword evidence="11" id="KW-0540">Nuclease</keyword>
<accession>A0A8J4W806</accession>
<keyword evidence="15" id="KW-0547">Nucleotide-binding</keyword>
<dbReference type="InterPro" id="IPR034141">
    <property type="entry name" value="TOPRIM_RNase_M5-like"/>
</dbReference>
<protein>
    <recommendedName>
        <fullName evidence="22">4-(cytidine-5'-diphospho)-2-C-methyl-D-erythritol kinase</fullName>
        <ecNumber evidence="3">2.7.1.148</ecNumber>
        <ecNumber evidence="4">2.7.6.1</ecNumber>
    </recommendedName>
</protein>
<evidence type="ECO:0000256" key="25">
    <source>
        <dbReference type="SAM" id="Coils"/>
    </source>
</evidence>
<dbReference type="SUPFAM" id="SSF53271">
    <property type="entry name" value="PRTase-like"/>
    <property type="match status" value="2"/>
</dbReference>
<dbReference type="InterPro" id="IPR015265">
    <property type="entry name" value="PuR_N"/>
</dbReference>
<feature type="coiled-coil region" evidence="25">
    <location>
        <begin position="507"/>
        <end position="534"/>
    </location>
</feature>
<dbReference type="Gene3D" id="1.10.8.100">
    <property type="entry name" value="Ribosomal RNA adenine dimethylase-like, domain 2"/>
    <property type="match status" value="1"/>
</dbReference>
<dbReference type="GO" id="GO:0000287">
    <property type="term" value="F:magnesium ion binding"/>
    <property type="evidence" value="ECO:0007669"/>
    <property type="project" value="InterPro"/>
</dbReference>
<dbReference type="GO" id="GO:0005524">
    <property type="term" value="F:ATP binding"/>
    <property type="evidence" value="ECO:0007669"/>
    <property type="project" value="UniProtKB-KW"/>
</dbReference>
<dbReference type="SUPFAM" id="SSF53448">
    <property type="entry name" value="Nucleotide-diphospho-sugar transferases"/>
    <property type="match status" value="1"/>
</dbReference>
<dbReference type="GO" id="GO:0005737">
    <property type="term" value="C:cytoplasm"/>
    <property type="evidence" value="ECO:0007669"/>
    <property type="project" value="TreeGrafter"/>
</dbReference>
<dbReference type="NCBIfam" id="TIGR01251">
    <property type="entry name" value="ribP_PPkin"/>
    <property type="match status" value="1"/>
</dbReference>
<evidence type="ECO:0000256" key="7">
    <source>
        <dbReference type="ARBA" id="ARBA00022552"/>
    </source>
</evidence>
<evidence type="ECO:0000256" key="24">
    <source>
        <dbReference type="PROSITE-ProRule" id="PRU01026"/>
    </source>
</evidence>
<dbReference type="Pfam" id="PF14572">
    <property type="entry name" value="Pribosyl_synth"/>
    <property type="match status" value="1"/>
</dbReference>
<dbReference type="GO" id="GO:0000179">
    <property type="term" value="F:rRNA (adenine-N6,N6-)-dimethyltransferase activity"/>
    <property type="evidence" value="ECO:0007669"/>
    <property type="project" value="UniProtKB-UniRule"/>
</dbReference>
<dbReference type="GO" id="GO:0043822">
    <property type="term" value="F:ribonuclease M5 activity"/>
    <property type="evidence" value="ECO:0007669"/>
    <property type="project" value="InterPro"/>
</dbReference>
<evidence type="ECO:0000256" key="15">
    <source>
        <dbReference type="ARBA" id="ARBA00022741"/>
    </source>
</evidence>
<dbReference type="Proteomes" id="UP000702964">
    <property type="component" value="Unassembled WGS sequence"/>
</dbReference>
<feature type="binding site" evidence="24">
    <location>
        <position position="195"/>
    </location>
    <ligand>
        <name>S-adenosyl-L-methionine</name>
        <dbReference type="ChEBI" id="CHEBI:59789"/>
    </ligand>
</feature>
<dbReference type="InterPro" id="IPR000836">
    <property type="entry name" value="PRTase_dom"/>
</dbReference>
<dbReference type="InterPro" id="IPR020568">
    <property type="entry name" value="Ribosomal_Su5_D2-typ_SF"/>
</dbReference>
<keyword evidence="19" id="KW-0067">ATP-binding</keyword>
<dbReference type="InterPro" id="IPR005835">
    <property type="entry name" value="NTP_transferase_dom"/>
</dbReference>
<dbReference type="SMART" id="SM00493">
    <property type="entry name" value="TOPRIM"/>
    <property type="match status" value="1"/>
</dbReference>
<dbReference type="Gene3D" id="3.40.1360.10">
    <property type="match status" value="1"/>
</dbReference>
<name>A0A8J4W806_9STRA</name>
<dbReference type="Pfam" id="PF09182">
    <property type="entry name" value="PuR_N"/>
    <property type="match status" value="1"/>
</dbReference>
<evidence type="ECO:0000313" key="28">
    <source>
        <dbReference type="Proteomes" id="UP000702964"/>
    </source>
</evidence>
<dbReference type="SUPFAM" id="SSF53335">
    <property type="entry name" value="S-adenosyl-L-methionine-dependent methyltransferases"/>
    <property type="match status" value="1"/>
</dbReference>
<dbReference type="CDD" id="cd06223">
    <property type="entry name" value="PRTases_typeI"/>
    <property type="match status" value="1"/>
</dbReference>
<proteinExistence type="inferred from homology"/>
<dbReference type="PROSITE" id="PS01131">
    <property type="entry name" value="RRNA_A_DIMETH"/>
    <property type="match status" value="1"/>
</dbReference>
<keyword evidence="16" id="KW-0255">Endonuclease</keyword>
<gene>
    <name evidence="27" type="ORF">G195_005635</name>
</gene>
<dbReference type="Pfam" id="PF01751">
    <property type="entry name" value="Toprim"/>
    <property type="match status" value="1"/>
</dbReference>
<dbReference type="HAMAP" id="MF_00607">
    <property type="entry name" value="16SrRNA_methyltr_A"/>
    <property type="match status" value="1"/>
</dbReference>
<evidence type="ECO:0000256" key="3">
    <source>
        <dbReference type="ARBA" id="ARBA00012052"/>
    </source>
</evidence>
<dbReference type="SUPFAM" id="SSF46785">
    <property type="entry name" value="Winged helix' DNA-binding domain"/>
    <property type="match status" value="1"/>
</dbReference>
<dbReference type="InterPro" id="IPR006204">
    <property type="entry name" value="GHMP_kinase_N_dom"/>
</dbReference>
<dbReference type="PROSITE" id="PS00114">
    <property type="entry name" value="PRPP_SYNTHASE"/>
    <property type="match status" value="1"/>
</dbReference>
<dbReference type="PROSITE" id="PS51689">
    <property type="entry name" value="SAM_RNA_A_N6_MT"/>
    <property type="match status" value="1"/>
</dbReference>
<keyword evidence="5" id="KW-0963">Cytoplasm</keyword>
<reference evidence="27" key="1">
    <citation type="journal article" date="2015" name="Genom Data">
        <title>Draft genome sequences of Phytophthora kernoviae and Phytophthora ramorum lineage EU2 from Scotland.</title>
        <authorList>
            <person name="Sambles C."/>
            <person name="Schlenzig A."/>
            <person name="O'Neill P."/>
            <person name="Grant M."/>
            <person name="Studholme D.J."/>
        </authorList>
    </citation>
    <scope>NUCLEOTIDE SEQUENCE</scope>
    <source>
        <strain evidence="27">00238/432</strain>
    </source>
</reference>
<dbReference type="NCBIfam" id="TIGR00154">
    <property type="entry name" value="ispE"/>
    <property type="match status" value="1"/>
</dbReference>
<dbReference type="InterPro" id="IPR004466">
    <property type="entry name" value="RNase_M5"/>
</dbReference>
<evidence type="ECO:0000256" key="20">
    <source>
        <dbReference type="ARBA" id="ARBA00022842"/>
    </source>
</evidence>
<evidence type="ECO:0000256" key="12">
    <source>
        <dbReference type="ARBA" id="ARBA00022723"/>
    </source>
</evidence>
<dbReference type="HAMAP" id="MF_01469">
    <property type="entry name" value="RNase_M5"/>
    <property type="match status" value="1"/>
</dbReference>
<keyword evidence="25" id="KW-0175">Coiled coil</keyword>
<feature type="binding site" evidence="24">
    <location>
        <position position="291"/>
    </location>
    <ligand>
        <name>S-adenosyl-L-methionine</name>
        <dbReference type="ChEBI" id="CHEBI:59789"/>
    </ligand>
</feature>
<keyword evidence="10 24" id="KW-0949">S-adenosyl-L-methionine</keyword>
<dbReference type="Gene3D" id="3.40.50.2020">
    <property type="match status" value="2"/>
</dbReference>
<dbReference type="GO" id="GO:0004749">
    <property type="term" value="F:ribose phosphate diphosphokinase activity"/>
    <property type="evidence" value="ECO:0007669"/>
    <property type="project" value="UniProtKB-EC"/>
</dbReference>
<dbReference type="InterPro" id="IPR013750">
    <property type="entry name" value="GHMP_kinase_C_dom"/>
</dbReference>
<sequence length="1681" mass="183955">MIKEVIVVEGRDDTVAIRRAVQADTIETGGSAINQRILKRIALAQERRGVIVLTDPDHAGERIRKIIANKVPGCKHAFIPEADATRKGDIGVENASPEAIRHALARVHTSYEGAPSLIDWEDLIAAGLIVHPQAAARRMEMGNLLGIGYCNGKQFHKRLSVFQITREEFSEALSQIEREGLHGFSFKKSLGQNFLIDQNILNKIVNAADLDESKGALEIGPGIGALTERLARVAGPVTAVEIDQRLLPILGEVMEPYPNVRVHHGDVLKLDLAELFRTDFGTVDKVSVVANLPYYVTTPIMMKLLEEKLPVDSIVVMIQKEVAERMAAAPGSKDYGSLSIAVQYYSMPELVCIVPPTVFIPQPNVESAVIKLKVREQPPVEIPDEAHYFEVVQASFAQRRKTISNNLKARFFTKENREQADQLLEQAGIQPSRRGETLSLQEYATLSTVMWEAGSYGGDVTFRVEGLQSDGAIIKGTEFRLLADSPVDDLIQVPYEPQSAKTRQAHVKAHQTLSRLQQNRMEQAERNREGLIQEWSVQQDPAYFEMPGKVLHLDGDPNYLKKSMNLYEQLRVPAEGQYVHESAMADTLFRLLPKVRPDIVVITGHDGVLKTRQPYDLYSLGSYKNSQNFVSAIQVARQYERHLDALTIVAGACQSHFEALLRAGANFASSPGRILIHALDPVYVAAKAAFTSVRETVNMNDVLHNTISGSQGVGGVETRGSYRLDEEQETFKRVSYSYADILTESVEVMVFDPGSQTHSPYMETQAGYIPLDEKNLAFQAARLIKERYDVRTGVHIHLDKKIPVAAGLAGGSSDAAATLRGLNRLWRLNIPDQELQELGAELGSDVPFCITGGTALATGRGEKLTPMPNPPQCWVILAKPPINVSTADVYGRFRSDKIVRHPSAAKMEQAIRNQSFAEVCGQMGNVLEDVTLKLYPEVQHLKDAMIRLGADGVLMSGSGPTVFGLVSKESKVARIYNGLRGFCKEVYAVPAKSSISEDLAIIKEVFEEGGSGELHTLAGAAGGVKWIPKVSRELALAFAERLSTQLAQPDRILPGEYLYMSDLLGKPALMNEAGKIFATAFGNMDIDVVMTVETKGIPLAYATGAQLNLPVVLVRRDHQATEGSAVVNTHMQITDVRLRRVNSEGRMKAIASITIDNEFVVHDIRVIDGNNGMFVAMPSKRTPDGEFRDIAHPISSGTREKIQAAVLTEYDRAATEEEVIEEALRAGVERSVVVVGHGAEAVQSFLGSKAEYVLQAEQLGTGHAVKQVKSLLGSEAGSTIVVCGDTPLVTSETLEGLMKLHESRGAAATVLTAKLDNPQGYGRVIRGEDGSVQRIVEQKDCTEQEDAVNEINTGTYCFDNAKLFAALEKVTNQNAQGEYYLTDVVGIFRNDGEVVEAYMSDDIAESIGVNDRLALSQAEAFMRERLAAEVGSETTVGPFAYLRPGTKLGRNTINVVIPYYGYARQDRKARSRDPITAKLVANLIEKAGATRVIAMDLHAMQIQGFFDIPVDHLLGVPILAQYFRSKQIENPVVVSPDHGGVVRARKLADFLNAPLAIIDKRRPEPNVSEVMNIIGNIEGKTAILIDDIIDTAGTIVLGANALMEGGVKEVYACCTHPVLSGPAMERLENAPLKEVIVTDTIPITHANPTSKLKVLSVAPLLGEAIIRVHEELSISKLFEIE</sequence>
<evidence type="ECO:0000256" key="1">
    <source>
        <dbReference type="ARBA" id="ARBA00006478"/>
    </source>
</evidence>
<comment type="similarity">
    <text evidence="24">Belongs to the class I-like SAM-binding methyltransferase superfamily. rRNA adenine N(6)-methyltransferase family.</text>
</comment>
<dbReference type="GO" id="GO:0050515">
    <property type="term" value="F:4-(cytidine 5'-diphospho)-2-C-methyl-D-erythritol kinase activity"/>
    <property type="evidence" value="ECO:0007669"/>
    <property type="project" value="UniProtKB-EC"/>
</dbReference>
<keyword evidence="6" id="KW-0690">Ribosome biogenesis</keyword>
<dbReference type="NCBIfam" id="TIGR00334">
    <property type="entry name" value="5S_RNA_mat_M5"/>
    <property type="match status" value="1"/>
</dbReference>
<dbReference type="SUPFAM" id="SSF55060">
    <property type="entry name" value="GHMP Kinase, C-terminal domain"/>
    <property type="match status" value="1"/>
</dbReference>
<dbReference type="SUPFAM" id="SSF54211">
    <property type="entry name" value="Ribosomal protein S5 domain 2-like"/>
    <property type="match status" value="1"/>
</dbReference>
<dbReference type="PANTHER" id="PTHR10210">
    <property type="entry name" value="RIBOSE-PHOSPHATE DIPHOSPHOKINASE FAMILY MEMBER"/>
    <property type="match status" value="1"/>
</dbReference>
<dbReference type="Pfam" id="PF05582">
    <property type="entry name" value="Peptidase_U57"/>
    <property type="match status" value="1"/>
</dbReference>
<dbReference type="InterPro" id="IPR001737">
    <property type="entry name" value="KsgA/Erm"/>
</dbReference>
<dbReference type="Pfam" id="PF00398">
    <property type="entry name" value="RrnaAD"/>
    <property type="match status" value="1"/>
</dbReference>
<dbReference type="FunFam" id="3.40.1360.10:FF:000006">
    <property type="entry name" value="Ribonuclease M5"/>
    <property type="match status" value="1"/>
</dbReference>
<dbReference type="NCBIfam" id="NF002320">
    <property type="entry name" value="PRK01259.1"/>
    <property type="match status" value="1"/>
</dbReference>
<dbReference type="InterPro" id="IPR005946">
    <property type="entry name" value="Rib-P_diPkinase"/>
</dbReference>
<dbReference type="FunFam" id="3.40.50.150:FF:000023">
    <property type="entry name" value="Ribosomal RNA small subunit methyltransferase A"/>
    <property type="match status" value="1"/>
</dbReference>
<dbReference type="CDD" id="cd01027">
    <property type="entry name" value="TOPRIM_RNase_M5_like"/>
    <property type="match status" value="1"/>
</dbReference>
<evidence type="ECO:0000256" key="5">
    <source>
        <dbReference type="ARBA" id="ARBA00022490"/>
    </source>
</evidence>
<dbReference type="NCBIfam" id="NF009749">
    <property type="entry name" value="PRK13259.1"/>
    <property type="match status" value="1"/>
</dbReference>
<evidence type="ECO:0000256" key="6">
    <source>
        <dbReference type="ARBA" id="ARBA00022517"/>
    </source>
</evidence>